<keyword evidence="3" id="KW-1185">Reference proteome</keyword>
<feature type="coiled-coil region" evidence="1">
    <location>
        <begin position="22"/>
        <end position="94"/>
    </location>
</feature>
<sequence>MVHRLQHQTDSMAVELGMHTTLRNVRHKQKQAEQSLKKYHEEKVSRVNAIKLMRMHERRAKEADTKQQQLQAELDEMKNIAQRYRRLYLETKEKTQLLSMKVQRLQNGDSEMETSAEDSSFEFEKIYAETKVDSAGAQEKQVKVTEDDLDDDEARVKRHLARIRETKAMLTTSTNIRVVDIIRKNETLLMQNASLRQEVHRLRKDNAELVRTTKHAMEHKQHLVNSAHTSEMARRELKKRLDAQIQQYQQLQHCITRQTAICVKNRRHLQQNEELDKCNNVRN</sequence>
<dbReference type="EMBL" id="JAODUO010000211">
    <property type="protein sequence ID" value="KAK2186179.1"/>
    <property type="molecule type" value="Genomic_DNA"/>
</dbReference>
<organism evidence="2 3">
    <name type="scientific">Ridgeia piscesae</name>
    <name type="common">Tubeworm</name>
    <dbReference type="NCBI Taxonomy" id="27915"/>
    <lineage>
        <taxon>Eukaryota</taxon>
        <taxon>Metazoa</taxon>
        <taxon>Spiralia</taxon>
        <taxon>Lophotrochozoa</taxon>
        <taxon>Annelida</taxon>
        <taxon>Polychaeta</taxon>
        <taxon>Sedentaria</taxon>
        <taxon>Canalipalpata</taxon>
        <taxon>Sabellida</taxon>
        <taxon>Siboglinidae</taxon>
        <taxon>Ridgeia</taxon>
    </lineage>
</organism>
<reference evidence="2" key="1">
    <citation type="journal article" date="2023" name="Mol. Biol. Evol.">
        <title>Third-Generation Sequencing Reveals the Adaptive Role of the Epigenome in Three Deep-Sea Polychaetes.</title>
        <authorList>
            <person name="Perez M."/>
            <person name="Aroh O."/>
            <person name="Sun Y."/>
            <person name="Lan Y."/>
            <person name="Juniper S.K."/>
            <person name="Young C.R."/>
            <person name="Angers B."/>
            <person name="Qian P.Y."/>
        </authorList>
    </citation>
    <scope>NUCLEOTIDE SEQUENCE</scope>
    <source>
        <strain evidence="2">R07B-5</strain>
    </source>
</reference>
<evidence type="ECO:0000313" key="2">
    <source>
        <dbReference type="EMBL" id="KAK2186179.1"/>
    </source>
</evidence>
<feature type="coiled-coil region" evidence="1">
    <location>
        <begin position="185"/>
        <end position="254"/>
    </location>
</feature>
<evidence type="ECO:0000313" key="3">
    <source>
        <dbReference type="Proteomes" id="UP001209878"/>
    </source>
</evidence>
<proteinExistence type="predicted"/>
<protein>
    <submittedName>
        <fullName evidence="2">Uncharacterized protein</fullName>
    </submittedName>
</protein>
<accession>A0AAD9P0Z5</accession>
<dbReference type="Proteomes" id="UP001209878">
    <property type="component" value="Unassembled WGS sequence"/>
</dbReference>
<dbReference type="AlphaFoldDB" id="A0AAD9P0Z5"/>
<keyword evidence="1" id="KW-0175">Coiled coil</keyword>
<name>A0AAD9P0Z5_RIDPI</name>
<evidence type="ECO:0000256" key="1">
    <source>
        <dbReference type="SAM" id="Coils"/>
    </source>
</evidence>
<comment type="caution">
    <text evidence="2">The sequence shown here is derived from an EMBL/GenBank/DDBJ whole genome shotgun (WGS) entry which is preliminary data.</text>
</comment>
<gene>
    <name evidence="2" type="ORF">NP493_212g09001</name>
</gene>